<comment type="caution">
    <text evidence="1">The sequence shown here is derived from an EMBL/GenBank/DDBJ whole genome shotgun (WGS) entry which is preliminary data.</text>
</comment>
<evidence type="ECO:0000313" key="1">
    <source>
        <dbReference type="EMBL" id="KAJ9655397.1"/>
    </source>
</evidence>
<dbReference type="Proteomes" id="UP001172684">
    <property type="component" value="Unassembled WGS sequence"/>
</dbReference>
<sequence>MASSTSHPSRSRRNTPQLLPKWTLLCTIILSLSDLRHTEALHHMRERPLSQKAEANPWTYTPLISGYGPPLNGFELKSGSSQNQTVSADWQGRIWGRTNCTFNNGNGGGKACGSGDCNGVLDCKVGGDTPVTPAEFTLNAGDGQTYYDISLVDGYNLPLAIVLQPLSNKSMEEIPPNLTNLSCMATGGLLAEKNFSPYNSGQQFFLGTTSANPLPLENSVSVNDVYRWCPWDLQVNPPTKPGDGVYPYPDDMIWRPSFNLCYSACAKWNKQEDCCTGSYGSPSTCQPSEYSRAAKRVCPDAYSYAFDDRTSTFIIPTGSGFEVVFCPGGRSTNILASEADQLNELANTGHVSEGNSK</sequence>
<name>A0ABQ9NLU2_9PEZI</name>
<evidence type="ECO:0008006" key="3">
    <source>
        <dbReference type="Google" id="ProtNLM"/>
    </source>
</evidence>
<evidence type="ECO:0000313" key="2">
    <source>
        <dbReference type="Proteomes" id="UP001172684"/>
    </source>
</evidence>
<keyword evidence="2" id="KW-1185">Reference proteome</keyword>
<dbReference type="PRINTS" id="PR00347">
    <property type="entry name" value="THAUMATIN"/>
</dbReference>
<dbReference type="SUPFAM" id="SSF49870">
    <property type="entry name" value="Osmotin, thaumatin-like protein"/>
    <property type="match status" value="1"/>
</dbReference>
<dbReference type="SMART" id="SM00205">
    <property type="entry name" value="THN"/>
    <property type="match status" value="1"/>
</dbReference>
<organism evidence="1 2">
    <name type="scientific">Coniosporium apollinis</name>
    <dbReference type="NCBI Taxonomy" id="61459"/>
    <lineage>
        <taxon>Eukaryota</taxon>
        <taxon>Fungi</taxon>
        <taxon>Dikarya</taxon>
        <taxon>Ascomycota</taxon>
        <taxon>Pezizomycotina</taxon>
        <taxon>Dothideomycetes</taxon>
        <taxon>Dothideomycetes incertae sedis</taxon>
        <taxon>Coniosporium</taxon>
    </lineage>
</organism>
<dbReference type="EMBL" id="JAPDRL010000174">
    <property type="protein sequence ID" value="KAJ9655397.1"/>
    <property type="molecule type" value="Genomic_DNA"/>
</dbReference>
<dbReference type="PROSITE" id="PS51367">
    <property type="entry name" value="THAUMATIN_2"/>
    <property type="match status" value="1"/>
</dbReference>
<dbReference type="InterPro" id="IPR001938">
    <property type="entry name" value="Thaumatin"/>
</dbReference>
<accession>A0ABQ9NLU2</accession>
<gene>
    <name evidence="1" type="ORF">H2201_008811</name>
</gene>
<dbReference type="Pfam" id="PF00314">
    <property type="entry name" value="Thaumatin"/>
    <property type="match status" value="1"/>
</dbReference>
<dbReference type="Gene3D" id="2.60.110.10">
    <property type="entry name" value="Thaumatin"/>
    <property type="match status" value="1"/>
</dbReference>
<reference evidence="1" key="1">
    <citation type="submission" date="2022-10" db="EMBL/GenBank/DDBJ databases">
        <title>Culturing micro-colonial fungi from biological soil crusts in the Mojave desert and describing Neophaeococcomyces mojavensis, and introducing the new genera and species Taxawa tesnikishii.</title>
        <authorList>
            <person name="Kurbessoian T."/>
            <person name="Stajich J.E."/>
        </authorList>
    </citation>
    <scope>NUCLEOTIDE SEQUENCE</scope>
    <source>
        <strain evidence="1">TK_1</strain>
    </source>
</reference>
<dbReference type="InterPro" id="IPR037176">
    <property type="entry name" value="Osmotin/thaumatin-like_sf"/>
</dbReference>
<protein>
    <recommendedName>
        <fullName evidence="3">Thaumatin family protein</fullName>
    </recommendedName>
</protein>
<dbReference type="PANTHER" id="PTHR31048">
    <property type="entry name" value="OS03G0233200 PROTEIN"/>
    <property type="match status" value="1"/>
</dbReference>
<proteinExistence type="predicted"/>